<dbReference type="Pfam" id="PF02471">
    <property type="entry name" value="OspE"/>
    <property type="match status" value="1"/>
</dbReference>
<gene>
    <name evidence="1" type="ORF">Bbu297_N35</name>
</gene>
<protein>
    <submittedName>
        <fullName evidence="1">Erp47 protein</fullName>
    </submittedName>
</protein>
<dbReference type="PROSITE" id="PS51257">
    <property type="entry name" value="PROKAR_LIPOPROTEIN"/>
    <property type="match status" value="1"/>
</dbReference>
<dbReference type="InterPro" id="IPR038660">
    <property type="entry name" value="OspE-like_sf"/>
</dbReference>
<geneLocation type="plasmid" evidence="1">
    <name>297_cp32-9</name>
</geneLocation>
<accession>A0A9N7B4U4</accession>
<proteinExistence type="predicted"/>
<dbReference type="EMBL" id="CP002262">
    <property type="protein sequence ID" value="ADQ44673.1"/>
    <property type="molecule type" value="Genomic_DNA"/>
</dbReference>
<dbReference type="InterPro" id="IPR003483">
    <property type="entry name" value="OspEF"/>
</dbReference>
<keyword evidence="1" id="KW-0614">Plasmid</keyword>
<organism evidence="1">
    <name type="scientific">Borreliella burgdorferi 297</name>
    <dbReference type="NCBI Taxonomy" id="521009"/>
    <lineage>
        <taxon>Bacteria</taxon>
        <taxon>Pseudomonadati</taxon>
        <taxon>Spirochaetota</taxon>
        <taxon>Spirochaetia</taxon>
        <taxon>Spirochaetales</taxon>
        <taxon>Borreliaceae</taxon>
        <taxon>Borreliella</taxon>
    </lineage>
</organism>
<dbReference type="AlphaFoldDB" id="A0A9N7B4U4"/>
<name>A0A9N7B4U4_BORBG</name>
<sequence>MEKFMNKKMKMFIVCAVFILIGACKIHTSYDEQSSGEINHTLYDEQSNGELKLKKIEFSKFTVKIKNKDNNSNWTDLGTLVVRKEENGIDTGLNAGGHSATFFSLKESEVNNFVKAMTEGGSFKTDEYYGYGKEQSNLDNGTSNKEIITKIEKIDGTKYITFSGNKIKDSGDKVAEYAILLEDLKKNLK</sequence>
<dbReference type="Gene3D" id="2.30.31.50">
    <property type="entry name" value="Borrelia outer surface protein E/F"/>
    <property type="match status" value="1"/>
</dbReference>
<evidence type="ECO:0000313" key="1">
    <source>
        <dbReference type="EMBL" id="ADQ44673.1"/>
    </source>
</evidence>
<reference evidence="1" key="1">
    <citation type="journal article" date="2011" name="J. Bacteriol.">
        <title>Whole-genome sequences of thirteen isolates of Borrelia burgdorferi.</title>
        <authorList>
            <person name="Schutzer S.E."/>
            <person name="Fraser-Liggett C.M."/>
            <person name="Casjens S.R."/>
            <person name="Qiu W.G."/>
            <person name="Dunn J.J."/>
            <person name="Mongodin E.F."/>
            <person name="Luft B.J."/>
        </authorList>
    </citation>
    <scope>NUCLEOTIDE SEQUENCE [LARGE SCALE GENOMIC DNA]</scope>
    <source>
        <strain evidence="1">297</strain>
    </source>
</reference>